<feature type="transmembrane region" description="Helical" evidence="2">
    <location>
        <begin position="34"/>
        <end position="55"/>
    </location>
</feature>
<protein>
    <recommendedName>
        <fullName evidence="5">3D domain-containing protein</fullName>
    </recommendedName>
</protein>
<accession>A0A2G9YT77</accession>
<dbReference type="AlphaFoldDB" id="A0A2G9YT77"/>
<evidence type="ECO:0000256" key="2">
    <source>
        <dbReference type="SAM" id="Phobius"/>
    </source>
</evidence>
<gene>
    <name evidence="3" type="ORF">COX38_00500</name>
</gene>
<organism evidence="3 4">
    <name type="scientific">Candidatus Nealsonbacteria bacterium CG23_combo_of_CG06-09_8_20_14_all_39_25</name>
    <dbReference type="NCBI Taxonomy" id="1974723"/>
    <lineage>
        <taxon>Bacteria</taxon>
        <taxon>Candidatus Nealsoniibacteriota</taxon>
    </lineage>
</organism>
<dbReference type="Proteomes" id="UP000229054">
    <property type="component" value="Unassembled WGS sequence"/>
</dbReference>
<reference evidence="3 4" key="1">
    <citation type="submission" date="2017-09" db="EMBL/GenBank/DDBJ databases">
        <title>Depth-based differentiation of microbial function through sediment-hosted aquifers and enrichment of novel symbionts in the deep terrestrial subsurface.</title>
        <authorList>
            <person name="Probst A.J."/>
            <person name="Ladd B."/>
            <person name="Jarett J.K."/>
            <person name="Geller-Mcgrath D.E."/>
            <person name="Sieber C.M."/>
            <person name="Emerson J.B."/>
            <person name="Anantharaman K."/>
            <person name="Thomas B.C."/>
            <person name="Malmstrom R."/>
            <person name="Stieglmeier M."/>
            <person name="Klingl A."/>
            <person name="Woyke T."/>
            <person name="Ryan C.M."/>
            <person name="Banfield J.F."/>
        </authorList>
    </citation>
    <scope>NUCLEOTIDE SEQUENCE [LARGE SCALE GENOMIC DNA]</scope>
    <source>
        <strain evidence="3">CG23_combo_of_CG06-09_8_20_14_all_39_25</strain>
    </source>
</reference>
<dbReference type="EMBL" id="PCRN01000021">
    <property type="protein sequence ID" value="PIP22454.1"/>
    <property type="molecule type" value="Genomic_DNA"/>
</dbReference>
<evidence type="ECO:0000256" key="1">
    <source>
        <dbReference type="SAM" id="MobiDB-lite"/>
    </source>
</evidence>
<proteinExistence type="predicted"/>
<keyword evidence="2" id="KW-1133">Transmembrane helix</keyword>
<dbReference type="CDD" id="cd22784">
    <property type="entry name" value="DPBB_MltA_YuiC-like"/>
    <property type="match status" value="1"/>
</dbReference>
<name>A0A2G9YT77_9BACT</name>
<sequence length="188" mass="21784">MEKKESQKNLSKRSKKGKRKLPTTEFNNKLVRNFLISIVILLAILLILESVQIFFQFRGLTKQEVIQRPVYIVESQPIDLDAYLREYFTTKTPKKTMYVTVTAYSSTKDQTDGDPYLTGLGTPVRDGIVAANFLPVGTVVRFPDKFGEKIFVVEDRMHEKYGLQVDIWMSNQEKAKKFGIQYLKMEIF</sequence>
<comment type="caution">
    <text evidence="3">The sequence shown here is derived from an EMBL/GenBank/DDBJ whole genome shotgun (WGS) entry which is preliminary data.</text>
</comment>
<keyword evidence="2" id="KW-0472">Membrane</keyword>
<evidence type="ECO:0000313" key="4">
    <source>
        <dbReference type="Proteomes" id="UP000229054"/>
    </source>
</evidence>
<feature type="region of interest" description="Disordered" evidence="1">
    <location>
        <begin position="1"/>
        <end position="20"/>
    </location>
</feature>
<evidence type="ECO:0000313" key="3">
    <source>
        <dbReference type="EMBL" id="PIP22454.1"/>
    </source>
</evidence>
<keyword evidence="2" id="KW-0812">Transmembrane</keyword>
<evidence type="ECO:0008006" key="5">
    <source>
        <dbReference type="Google" id="ProtNLM"/>
    </source>
</evidence>
<feature type="compositionally biased region" description="Basic residues" evidence="1">
    <location>
        <begin position="10"/>
        <end position="20"/>
    </location>
</feature>